<feature type="compositionally biased region" description="Basic and acidic residues" evidence="1">
    <location>
        <begin position="181"/>
        <end position="191"/>
    </location>
</feature>
<gene>
    <name evidence="2" type="ORF">DPMN_038960</name>
</gene>
<reference evidence="2" key="1">
    <citation type="journal article" date="2019" name="bioRxiv">
        <title>The Genome of the Zebra Mussel, Dreissena polymorpha: A Resource for Invasive Species Research.</title>
        <authorList>
            <person name="McCartney M.A."/>
            <person name="Auch B."/>
            <person name="Kono T."/>
            <person name="Mallez S."/>
            <person name="Zhang Y."/>
            <person name="Obille A."/>
            <person name="Becker A."/>
            <person name="Abrahante J.E."/>
            <person name="Garbe J."/>
            <person name="Badalamenti J.P."/>
            <person name="Herman A."/>
            <person name="Mangelson H."/>
            <person name="Liachko I."/>
            <person name="Sullivan S."/>
            <person name="Sone E.D."/>
            <person name="Koren S."/>
            <person name="Silverstein K.A.T."/>
            <person name="Beckman K.B."/>
            <person name="Gohl D.M."/>
        </authorList>
    </citation>
    <scope>NUCLEOTIDE SEQUENCE</scope>
    <source>
        <strain evidence="2">Duluth1</strain>
        <tissue evidence="2">Whole animal</tissue>
    </source>
</reference>
<organism evidence="2 3">
    <name type="scientific">Dreissena polymorpha</name>
    <name type="common">Zebra mussel</name>
    <name type="synonym">Mytilus polymorpha</name>
    <dbReference type="NCBI Taxonomy" id="45954"/>
    <lineage>
        <taxon>Eukaryota</taxon>
        <taxon>Metazoa</taxon>
        <taxon>Spiralia</taxon>
        <taxon>Lophotrochozoa</taxon>
        <taxon>Mollusca</taxon>
        <taxon>Bivalvia</taxon>
        <taxon>Autobranchia</taxon>
        <taxon>Heteroconchia</taxon>
        <taxon>Euheterodonta</taxon>
        <taxon>Imparidentia</taxon>
        <taxon>Neoheterodontei</taxon>
        <taxon>Myida</taxon>
        <taxon>Dreissenoidea</taxon>
        <taxon>Dreissenidae</taxon>
        <taxon>Dreissena</taxon>
    </lineage>
</organism>
<feature type="region of interest" description="Disordered" evidence="1">
    <location>
        <begin position="166"/>
        <end position="207"/>
    </location>
</feature>
<dbReference type="Gene3D" id="3.40.50.300">
    <property type="entry name" value="P-loop containing nucleotide triphosphate hydrolases"/>
    <property type="match status" value="1"/>
</dbReference>
<protein>
    <submittedName>
        <fullName evidence="2">Uncharacterized protein</fullName>
    </submittedName>
</protein>
<sequence length="257" mass="28606">MSKFAHSDEDVFHKFLALLANKVVEGPMLIHTLNEKLVNGVTGTVQALTAEKVVVEFPSVNITREIPKMPFTVFNPKDKRVTAKREQFPLKPAFALTIHKSQGMTLENVEIDCRSIFQPGQLGVAISRPSKEVSDIMNGAGCEPQEDQSCCRKTQTLSMACGEQHTPMDAYHQPPNVPTYTERDTDNEHRKTTITSYTAPDDDEDEDDQLVDDFNEIISVTHAPAITDNLHTRQCTVLTAHGLKRGRKDPYVNSTAA</sequence>
<evidence type="ECO:0000313" key="2">
    <source>
        <dbReference type="EMBL" id="KAH3875686.1"/>
    </source>
</evidence>
<evidence type="ECO:0000256" key="1">
    <source>
        <dbReference type="SAM" id="MobiDB-lite"/>
    </source>
</evidence>
<dbReference type="InterPro" id="IPR051055">
    <property type="entry name" value="PIF1_helicase"/>
</dbReference>
<dbReference type="SUPFAM" id="SSF52540">
    <property type="entry name" value="P-loop containing nucleoside triphosphate hydrolases"/>
    <property type="match status" value="1"/>
</dbReference>
<name>A0A9D4RNQ6_DREPO</name>
<keyword evidence="3" id="KW-1185">Reference proteome</keyword>
<comment type="caution">
    <text evidence="2">The sequence shown here is derived from an EMBL/GenBank/DDBJ whole genome shotgun (WGS) entry which is preliminary data.</text>
</comment>
<dbReference type="InterPro" id="IPR027417">
    <property type="entry name" value="P-loop_NTPase"/>
</dbReference>
<dbReference type="Proteomes" id="UP000828390">
    <property type="component" value="Unassembled WGS sequence"/>
</dbReference>
<reference evidence="2" key="2">
    <citation type="submission" date="2020-11" db="EMBL/GenBank/DDBJ databases">
        <authorList>
            <person name="McCartney M.A."/>
            <person name="Auch B."/>
            <person name="Kono T."/>
            <person name="Mallez S."/>
            <person name="Becker A."/>
            <person name="Gohl D.M."/>
            <person name="Silverstein K.A.T."/>
            <person name="Koren S."/>
            <person name="Bechman K.B."/>
            <person name="Herman A."/>
            <person name="Abrahante J.E."/>
            <person name="Garbe J."/>
        </authorList>
    </citation>
    <scope>NUCLEOTIDE SEQUENCE</scope>
    <source>
        <strain evidence="2">Duluth1</strain>
        <tissue evidence="2">Whole animal</tissue>
    </source>
</reference>
<accession>A0A9D4RNQ6</accession>
<dbReference type="PANTHER" id="PTHR47642">
    <property type="entry name" value="ATP-DEPENDENT DNA HELICASE"/>
    <property type="match status" value="1"/>
</dbReference>
<dbReference type="AlphaFoldDB" id="A0A9D4RNQ6"/>
<evidence type="ECO:0000313" key="3">
    <source>
        <dbReference type="Proteomes" id="UP000828390"/>
    </source>
</evidence>
<proteinExistence type="predicted"/>
<dbReference type="CDD" id="cd18809">
    <property type="entry name" value="SF1_C_RecD"/>
    <property type="match status" value="1"/>
</dbReference>
<dbReference type="EMBL" id="JAIWYP010000002">
    <property type="protein sequence ID" value="KAH3875686.1"/>
    <property type="molecule type" value="Genomic_DNA"/>
</dbReference>
<dbReference type="PANTHER" id="PTHR47642:SF5">
    <property type="entry name" value="ATP-DEPENDENT DNA HELICASE"/>
    <property type="match status" value="1"/>
</dbReference>